<organism evidence="2 3">
    <name type="scientific">Nesterenkonia rhizosphaerae</name>
    <dbReference type="NCBI Taxonomy" id="1348272"/>
    <lineage>
        <taxon>Bacteria</taxon>
        <taxon>Bacillati</taxon>
        <taxon>Actinomycetota</taxon>
        <taxon>Actinomycetes</taxon>
        <taxon>Micrococcales</taxon>
        <taxon>Micrococcaceae</taxon>
        <taxon>Nesterenkonia</taxon>
    </lineage>
</organism>
<dbReference type="CDD" id="cd04301">
    <property type="entry name" value="NAT_SF"/>
    <property type="match status" value="1"/>
</dbReference>
<name>A0ABP9FW73_9MICC</name>
<evidence type="ECO:0000313" key="2">
    <source>
        <dbReference type="EMBL" id="GAA4918331.1"/>
    </source>
</evidence>
<dbReference type="EMBL" id="BAABLW010000007">
    <property type="protein sequence ID" value="GAA4918331.1"/>
    <property type="molecule type" value="Genomic_DNA"/>
</dbReference>
<keyword evidence="3" id="KW-1185">Reference proteome</keyword>
<dbReference type="SUPFAM" id="SSF55729">
    <property type="entry name" value="Acyl-CoA N-acyltransferases (Nat)"/>
    <property type="match status" value="1"/>
</dbReference>
<feature type="domain" description="N-acetyltransferase" evidence="1">
    <location>
        <begin position="6"/>
        <end position="143"/>
    </location>
</feature>
<dbReference type="InterPro" id="IPR016181">
    <property type="entry name" value="Acyl_CoA_acyltransferase"/>
</dbReference>
<dbReference type="Gene3D" id="3.40.630.30">
    <property type="match status" value="1"/>
</dbReference>
<evidence type="ECO:0000313" key="3">
    <source>
        <dbReference type="Proteomes" id="UP001500368"/>
    </source>
</evidence>
<reference evidence="3" key="1">
    <citation type="journal article" date="2019" name="Int. J. Syst. Evol. Microbiol.">
        <title>The Global Catalogue of Microorganisms (GCM) 10K type strain sequencing project: providing services to taxonomists for standard genome sequencing and annotation.</title>
        <authorList>
            <consortium name="The Broad Institute Genomics Platform"/>
            <consortium name="The Broad Institute Genome Sequencing Center for Infectious Disease"/>
            <person name="Wu L."/>
            <person name="Ma J."/>
        </authorList>
    </citation>
    <scope>NUCLEOTIDE SEQUENCE [LARGE SCALE GENOMIC DNA]</scope>
    <source>
        <strain evidence="3">JCM 19129</strain>
    </source>
</reference>
<proteinExistence type="predicted"/>
<comment type="caution">
    <text evidence="2">The sequence shown here is derived from an EMBL/GenBank/DDBJ whole genome shotgun (WGS) entry which is preliminary data.</text>
</comment>
<protein>
    <submittedName>
        <fullName evidence="2">GNAT family N-acetyltransferase</fullName>
    </submittedName>
</protein>
<sequence>MHIETRSARDLTAAEIHAVLKLRCEVFIVEQDCVYADIDGQDLLDDTIHLWAVEDGEVLGTIRILRAHSAHPAIGRVVTAPACRGRGVAAALMAKGIEICASATTIRLDAQEHLETWYERFGFRRSGESYMDGKIPHVPMTRT</sequence>
<accession>A0ABP9FW73</accession>
<evidence type="ECO:0000259" key="1">
    <source>
        <dbReference type="PROSITE" id="PS51186"/>
    </source>
</evidence>
<dbReference type="RefSeq" id="WP_345477203.1">
    <property type="nucleotide sequence ID" value="NZ_BAABLW010000007.1"/>
</dbReference>
<dbReference type="Proteomes" id="UP001500368">
    <property type="component" value="Unassembled WGS sequence"/>
</dbReference>
<dbReference type="Pfam" id="PF13673">
    <property type="entry name" value="Acetyltransf_10"/>
    <property type="match status" value="1"/>
</dbReference>
<gene>
    <name evidence="2" type="ORF">GCM10025790_12400</name>
</gene>
<dbReference type="InterPro" id="IPR000182">
    <property type="entry name" value="GNAT_dom"/>
</dbReference>
<dbReference type="PROSITE" id="PS51186">
    <property type="entry name" value="GNAT"/>
    <property type="match status" value="1"/>
</dbReference>